<accession>A0A0W0VT19</accession>
<dbReference type="Proteomes" id="UP000054997">
    <property type="component" value="Unassembled WGS sequence"/>
</dbReference>
<dbReference type="GO" id="GO:0003676">
    <property type="term" value="F:nucleic acid binding"/>
    <property type="evidence" value="ECO:0007669"/>
    <property type="project" value="InterPro"/>
</dbReference>
<comment type="caution">
    <text evidence="7">The sequence shown here is derived from an EMBL/GenBank/DDBJ whole genome shotgun (WGS) entry which is preliminary data.</text>
</comment>
<evidence type="ECO:0000256" key="1">
    <source>
        <dbReference type="ARBA" id="ARBA00022741"/>
    </source>
</evidence>
<gene>
    <name evidence="7" type="ORF">Llon_0386</name>
</gene>
<dbReference type="Gene3D" id="3.40.50.300">
    <property type="entry name" value="P-loop containing nucleotide triphosphate hydrolases"/>
    <property type="match status" value="1"/>
</dbReference>
<dbReference type="AlphaFoldDB" id="A0A0W0VT19"/>
<evidence type="ECO:0000256" key="4">
    <source>
        <dbReference type="ARBA" id="ARBA00022840"/>
    </source>
</evidence>
<keyword evidence="3 7" id="KW-0347">Helicase</keyword>
<dbReference type="InterPro" id="IPR054712">
    <property type="entry name" value="Cas3-like_dom"/>
</dbReference>
<dbReference type="InterPro" id="IPR014001">
    <property type="entry name" value="Helicase_ATP-bd"/>
</dbReference>
<dbReference type="GO" id="GO:0051607">
    <property type="term" value="P:defense response to virus"/>
    <property type="evidence" value="ECO:0007669"/>
    <property type="project" value="UniProtKB-KW"/>
</dbReference>
<dbReference type="RefSeq" id="WP_237758235.1">
    <property type="nucleotide sequence ID" value="NZ_CAAAHZ010000031.1"/>
</dbReference>
<evidence type="ECO:0000313" key="8">
    <source>
        <dbReference type="Proteomes" id="UP000054997"/>
    </source>
</evidence>
<dbReference type="PATRIC" id="fig|45068.5.peg.413"/>
<keyword evidence="8" id="KW-1185">Reference proteome</keyword>
<keyword evidence="4" id="KW-0067">ATP-binding</keyword>
<organism evidence="7 8">
    <name type="scientific">Legionella londiniensis</name>
    <dbReference type="NCBI Taxonomy" id="45068"/>
    <lineage>
        <taxon>Bacteria</taxon>
        <taxon>Pseudomonadati</taxon>
        <taxon>Pseudomonadota</taxon>
        <taxon>Gammaproteobacteria</taxon>
        <taxon>Legionellales</taxon>
        <taxon>Legionellaceae</taxon>
        <taxon>Legionella</taxon>
    </lineage>
</organism>
<dbReference type="Pfam" id="PF22590">
    <property type="entry name" value="Cas3-like_C_2"/>
    <property type="match status" value="1"/>
</dbReference>
<dbReference type="EMBL" id="LNYK01000005">
    <property type="protein sequence ID" value="KTD22790.1"/>
    <property type="molecule type" value="Genomic_DNA"/>
</dbReference>
<evidence type="ECO:0000256" key="3">
    <source>
        <dbReference type="ARBA" id="ARBA00022806"/>
    </source>
</evidence>
<dbReference type="InterPro" id="IPR011545">
    <property type="entry name" value="DEAD/DEAH_box_helicase_dom"/>
</dbReference>
<dbReference type="STRING" id="45068.Llon_0386"/>
<keyword evidence="2" id="KW-0378">Hydrolase</keyword>
<keyword evidence="5" id="KW-0051">Antiviral defense</keyword>
<proteinExistence type="predicted"/>
<dbReference type="SMART" id="SM00487">
    <property type="entry name" value="DEXDc"/>
    <property type="match status" value="1"/>
</dbReference>
<sequence length="808" mass="92896">MVIEPKRFSFESYPRHHELSWLLSEALLVESCSLSKHQRIQIAHGIYWHHTKPFRRDDKFIDAEKIFTIFNASLGNMTINDIYFQAKVVLKDVSVFVSKFNISSLMPDFAKIFVLTENNLPKFKKYDNILDDLERYKNDIRHNALNNLIRSAVISADRLVSSCSAEDLEEYLAEGSLKELVDNLEQEDGQLLNGIRSCLEGFEKRFPSSDQNRVQSEVAKKLSNLQKIAKINGLPNISVLEGPAGCGKTKISLEWALLTEAKKIIWICPRVQVCLGLLNDLTGSDYLPDCHIEIFTGEYKKILSGGIAFDDAPETNEDAYFSGDIVITTIDQAVNTVITHHKVVALTDLMQAHVVFDEFHELIHMPAFNLLFAELLEAKKKRVSQANTLLVSATPHYFFLKEFLDIPSEDIVAIESFNRSRYLIEFKTYNEKEVLSPLITEDQQSNTFIISNTAQDAQLGYLKHYSTENSVLLHSKYTKQDKAYWFNQVYESFKRNGNRRFDVLRSGPIIQASLNISCDRMLTELTCAENWLQRLGRLDRFGVNTEVNHYITVLPESIGREGKQTSHCARFLNQLCIWQSTKAWLKFLKDKLTDNGEVNINQLYKYYREFYSNPASQKALKEDFLKALKKSVDLINDKVIDPISIPQKTKRTDEIIKISANSLRSDSRFVQMAICRVTETLRYEFINDYAYSEDLDSSLLQTYLTASVESMRGYGEDNNNLVQYMRKKHHNIKYGSGYKQARNEWDLIKEARSPETPIYLSYTPNDLEHIGGMDVAHPQAIYYVISDKQPVGAMSIDKLKQHFQKTET</sequence>
<evidence type="ECO:0000256" key="2">
    <source>
        <dbReference type="ARBA" id="ARBA00022801"/>
    </source>
</evidence>
<dbReference type="GO" id="GO:0016787">
    <property type="term" value="F:hydrolase activity"/>
    <property type="evidence" value="ECO:0007669"/>
    <property type="project" value="UniProtKB-KW"/>
</dbReference>
<evidence type="ECO:0000313" key="7">
    <source>
        <dbReference type="EMBL" id="KTD22790.1"/>
    </source>
</evidence>
<dbReference type="GO" id="GO:0005524">
    <property type="term" value="F:ATP binding"/>
    <property type="evidence" value="ECO:0007669"/>
    <property type="project" value="UniProtKB-KW"/>
</dbReference>
<evidence type="ECO:0000259" key="6">
    <source>
        <dbReference type="SMART" id="SM00487"/>
    </source>
</evidence>
<reference evidence="7 8" key="1">
    <citation type="submission" date="2015-11" db="EMBL/GenBank/DDBJ databases">
        <title>Genomic analysis of 38 Legionella species identifies large and diverse effector repertoires.</title>
        <authorList>
            <person name="Burstein D."/>
            <person name="Amaro F."/>
            <person name="Zusman T."/>
            <person name="Lifshitz Z."/>
            <person name="Cohen O."/>
            <person name="Gilbert J.A."/>
            <person name="Pupko T."/>
            <person name="Shuman H.A."/>
            <person name="Segal G."/>
        </authorList>
    </citation>
    <scope>NUCLEOTIDE SEQUENCE [LARGE SCALE GENOMIC DNA]</scope>
    <source>
        <strain evidence="7 8">ATCC 49505</strain>
    </source>
</reference>
<keyword evidence="1" id="KW-0547">Nucleotide-binding</keyword>
<name>A0A0W0VT19_9GAMM</name>
<feature type="domain" description="Helicase ATP-binding" evidence="6">
    <location>
        <begin position="218"/>
        <end position="427"/>
    </location>
</feature>
<protein>
    <submittedName>
        <fullName evidence="7">Helicase Cas3</fullName>
    </submittedName>
</protein>
<dbReference type="SUPFAM" id="SSF52540">
    <property type="entry name" value="P-loop containing nucleoside triphosphate hydrolases"/>
    <property type="match status" value="1"/>
</dbReference>
<dbReference type="GO" id="GO:0004386">
    <property type="term" value="F:helicase activity"/>
    <property type="evidence" value="ECO:0007669"/>
    <property type="project" value="UniProtKB-KW"/>
</dbReference>
<evidence type="ECO:0000256" key="5">
    <source>
        <dbReference type="ARBA" id="ARBA00023118"/>
    </source>
</evidence>
<dbReference type="Pfam" id="PF00270">
    <property type="entry name" value="DEAD"/>
    <property type="match status" value="1"/>
</dbReference>
<dbReference type="InterPro" id="IPR027417">
    <property type="entry name" value="P-loop_NTPase"/>
</dbReference>